<feature type="compositionally biased region" description="Basic and acidic residues" evidence="1">
    <location>
        <begin position="136"/>
        <end position="156"/>
    </location>
</feature>
<accession>A0ABN8ZDC5</accession>
<evidence type="ECO:0000313" key="3">
    <source>
        <dbReference type="Proteomes" id="UP001176941"/>
    </source>
</evidence>
<dbReference type="Proteomes" id="UP001176941">
    <property type="component" value="Chromosome 30"/>
</dbReference>
<evidence type="ECO:0000256" key="1">
    <source>
        <dbReference type="SAM" id="MobiDB-lite"/>
    </source>
</evidence>
<gene>
    <name evidence="2" type="ORF">MRATA1EN1_LOCUS20417</name>
</gene>
<feature type="region of interest" description="Disordered" evidence="1">
    <location>
        <begin position="93"/>
        <end position="117"/>
    </location>
</feature>
<feature type="region of interest" description="Disordered" evidence="1">
    <location>
        <begin position="136"/>
        <end position="175"/>
    </location>
</feature>
<protein>
    <submittedName>
        <fullName evidence="2">Uncharacterized protein</fullName>
    </submittedName>
</protein>
<feature type="region of interest" description="Disordered" evidence="1">
    <location>
        <begin position="1"/>
        <end position="81"/>
    </location>
</feature>
<evidence type="ECO:0000313" key="2">
    <source>
        <dbReference type="EMBL" id="CAI9171455.1"/>
    </source>
</evidence>
<sequence>MNPKNTAVPVGTTVPTGQMGRQRHAGGGGLPARSSGQSPAPRGAPHVQSLSEPPETPGAGRADPPPSWVKPRVRSEDADGDSSVLIQLLLPGSGSRGHSCSEGAPGSGDISNARGGETEAKGCLRNRCTRLGQEDARLAEGLESREAPQRRGDSRTRSQRTAGDSRGGGLGRDGWGGSCRDWVTATLETPGRRVSESGLLDVRGAPPGCSGSACCPAVAVWTVLGRAQVHLGLEPPGSKLQFLSFEDRGSVAHLPFALTLGSYVARGPEGPSAESRKAGPGLIPAPIQQSLYGFSVSQVPRWTSSVQSGESAQGQPL</sequence>
<dbReference type="EMBL" id="OX459966">
    <property type="protein sequence ID" value="CAI9171455.1"/>
    <property type="molecule type" value="Genomic_DNA"/>
</dbReference>
<organism evidence="2 3">
    <name type="scientific">Rangifer tarandus platyrhynchus</name>
    <name type="common">Svalbard reindeer</name>
    <dbReference type="NCBI Taxonomy" id="3082113"/>
    <lineage>
        <taxon>Eukaryota</taxon>
        <taxon>Metazoa</taxon>
        <taxon>Chordata</taxon>
        <taxon>Craniata</taxon>
        <taxon>Vertebrata</taxon>
        <taxon>Euteleostomi</taxon>
        <taxon>Mammalia</taxon>
        <taxon>Eutheria</taxon>
        <taxon>Laurasiatheria</taxon>
        <taxon>Artiodactyla</taxon>
        <taxon>Ruminantia</taxon>
        <taxon>Pecora</taxon>
        <taxon>Cervidae</taxon>
        <taxon>Odocoileinae</taxon>
        <taxon>Rangifer</taxon>
    </lineage>
</organism>
<reference evidence="2" key="1">
    <citation type="submission" date="2023-04" db="EMBL/GenBank/DDBJ databases">
        <authorList>
            <consortium name="ELIXIR-Norway"/>
        </authorList>
    </citation>
    <scope>NUCLEOTIDE SEQUENCE [LARGE SCALE GENOMIC DNA]</scope>
</reference>
<feature type="compositionally biased region" description="Low complexity" evidence="1">
    <location>
        <begin position="8"/>
        <end position="17"/>
    </location>
</feature>
<feature type="compositionally biased region" description="Gly residues" evidence="1">
    <location>
        <begin position="165"/>
        <end position="175"/>
    </location>
</feature>
<proteinExistence type="predicted"/>
<keyword evidence="3" id="KW-1185">Reference proteome</keyword>
<name>A0ABN8ZDC5_RANTA</name>